<accession>A0ABP6VVG9</accession>
<dbReference type="SUPFAM" id="SSF54106">
    <property type="entry name" value="LysM domain"/>
    <property type="match status" value="2"/>
</dbReference>
<dbReference type="SMART" id="SM00257">
    <property type="entry name" value="LysM"/>
    <property type="match status" value="2"/>
</dbReference>
<feature type="domain" description="LysM" evidence="3">
    <location>
        <begin position="68"/>
        <end position="112"/>
    </location>
</feature>
<keyword evidence="5" id="KW-1185">Reference proteome</keyword>
<sequence>MVNLGAHAQGQFQDPNRYIVAKGDTLYSIAWLVGTDVPTLAGHNGISAPYRIHPGQVIRMDVPGIKRPVYRVKSGDSLSRIAQQHANSVADLATLNGLVPPYRIYVGQPLILNRARVEAPKTPDVGRVASRQTGEATVVETPKPVSGRGVSAPPKSRTPAGTSGATKAGQALAPSPGKEYAGPRVQNNTTVKSAIAWQWPTEGSVISGFSLAETGNKGIDVRGRRGQAVTAAAEGKVVYAGSALRGYGNLIIIKHDDNYLSAYAHNDVLRVKDKQVVKAGQHIADMGSSGATDVRLHFEIRYQGTSVDPMRYLPKR</sequence>
<dbReference type="PROSITE" id="PS51782">
    <property type="entry name" value="LYSM"/>
    <property type="match status" value="2"/>
</dbReference>
<dbReference type="Gene3D" id="2.70.70.10">
    <property type="entry name" value="Glucose Permease (Domain IIA)"/>
    <property type="match status" value="1"/>
</dbReference>
<dbReference type="SUPFAM" id="SSF51261">
    <property type="entry name" value="Duplicated hybrid motif"/>
    <property type="match status" value="1"/>
</dbReference>
<comment type="similarity">
    <text evidence="1">Belongs to the E.coli NlpD/Haemophilus LppB family.</text>
</comment>
<dbReference type="Pfam" id="PF01476">
    <property type="entry name" value="LysM"/>
    <property type="match status" value="2"/>
</dbReference>
<organism evidence="4 5">
    <name type="scientific">Zobellella aerophila</name>
    <dbReference type="NCBI Taxonomy" id="870480"/>
    <lineage>
        <taxon>Bacteria</taxon>
        <taxon>Pseudomonadati</taxon>
        <taxon>Pseudomonadota</taxon>
        <taxon>Gammaproteobacteria</taxon>
        <taxon>Aeromonadales</taxon>
        <taxon>Aeromonadaceae</taxon>
        <taxon>Zobellella</taxon>
    </lineage>
</organism>
<protein>
    <submittedName>
        <fullName evidence="4">Peptidoglycan DD-metalloendopeptidase family protein</fullName>
    </submittedName>
</protein>
<dbReference type="InterPro" id="IPR011055">
    <property type="entry name" value="Dup_hybrid_motif"/>
</dbReference>
<comment type="caution">
    <text evidence="4">The sequence shown here is derived from an EMBL/GenBank/DDBJ whole genome shotgun (WGS) entry which is preliminary data.</text>
</comment>
<evidence type="ECO:0000259" key="3">
    <source>
        <dbReference type="PROSITE" id="PS51782"/>
    </source>
</evidence>
<gene>
    <name evidence="4" type="ORF">GCM10022394_21140</name>
</gene>
<dbReference type="InterPro" id="IPR018392">
    <property type="entry name" value="LysM"/>
</dbReference>
<proteinExistence type="inferred from homology"/>
<dbReference type="InterPro" id="IPR050570">
    <property type="entry name" value="Cell_wall_metabolism_enzyme"/>
</dbReference>
<dbReference type="InterPro" id="IPR036779">
    <property type="entry name" value="LysM_dom_sf"/>
</dbReference>
<dbReference type="Pfam" id="PF01551">
    <property type="entry name" value="Peptidase_M23"/>
    <property type="match status" value="1"/>
</dbReference>
<name>A0ABP6VVG9_9GAMM</name>
<evidence type="ECO:0000256" key="2">
    <source>
        <dbReference type="SAM" id="MobiDB-lite"/>
    </source>
</evidence>
<feature type="region of interest" description="Disordered" evidence="2">
    <location>
        <begin position="123"/>
        <end position="185"/>
    </location>
</feature>
<evidence type="ECO:0000313" key="5">
    <source>
        <dbReference type="Proteomes" id="UP001500795"/>
    </source>
</evidence>
<dbReference type="CDD" id="cd12797">
    <property type="entry name" value="M23_peptidase"/>
    <property type="match status" value="1"/>
</dbReference>
<dbReference type="PANTHER" id="PTHR21666:SF263">
    <property type="entry name" value="MUREIN HYDROLASE ACTIVATOR NLPD"/>
    <property type="match status" value="1"/>
</dbReference>
<dbReference type="CDD" id="cd00118">
    <property type="entry name" value="LysM"/>
    <property type="match status" value="2"/>
</dbReference>
<reference evidence="5" key="1">
    <citation type="journal article" date="2019" name="Int. J. Syst. Evol. Microbiol.">
        <title>The Global Catalogue of Microorganisms (GCM) 10K type strain sequencing project: providing services to taxonomists for standard genome sequencing and annotation.</title>
        <authorList>
            <consortium name="The Broad Institute Genomics Platform"/>
            <consortium name="The Broad Institute Genome Sequencing Center for Infectious Disease"/>
            <person name="Wu L."/>
            <person name="Ma J."/>
        </authorList>
    </citation>
    <scope>NUCLEOTIDE SEQUENCE [LARGE SCALE GENOMIC DNA]</scope>
    <source>
        <strain evidence="5">JCM 17110</strain>
    </source>
</reference>
<dbReference type="Proteomes" id="UP001500795">
    <property type="component" value="Unassembled WGS sequence"/>
</dbReference>
<evidence type="ECO:0000256" key="1">
    <source>
        <dbReference type="ARBA" id="ARBA00038420"/>
    </source>
</evidence>
<evidence type="ECO:0000313" key="4">
    <source>
        <dbReference type="EMBL" id="GAA3541065.1"/>
    </source>
</evidence>
<dbReference type="InterPro" id="IPR016047">
    <property type="entry name" value="M23ase_b-sheet_dom"/>
</dbReference>
<dbReference type="PANTHER" id="PTHR21666">
    <property type="entry name" value="PEPTIDASE-RELATED"/>
    <property type="match status" value="1"/>
</dbReference>
<dbReference type="Gene3D" id="3.10.350.10">
    <property type="entry name" value="LysM domain"/>
    <property type="match status" value="2"/>
</dbReference>
<feature type="domain" description="LysM" evidence="3">
    <location>
        <begin position="16"/>
        <end position="60"/>
    </location>
</feature>
<dbReference type="EMBL" id="BAABCX010000002">
    <property type="protein sequence ID" value="GAA3541065.1"/>
    <property type="molecule type" value="Genomic_DNA"/>
</dbReference>